<keyword evidence="4" id="KW-1185">Reference proteome</keyword>
<dbReference type="PANTHER" id="PTHR30461">
    <property type="entry name" value="DNA-INVERTASE FROM LAMBDOID PROPHAGE"/>
    <property type="match status" value="1"/>
</dbReference>
<protein>
    <submittedName>
        <fullName evidence="3">Site-specific DNA recombinase</fullName>
    </submittedName>
</protein>
<evidence type="ECO:0000313" key="4">
    <source>
        <dbReference type="Proteomes" id="UP000198304"/>
    </source>
</evidence>
<evidence type="ECO:0000313" key="3">
    <source>
        <dbReference type="EMBL" id="SNR85450.1"/>
    </source>
</evidence>
<dbReference type="Pfam" id="PF00239">
    <property type="entry name" value="Resolvase"/>
    <property type="match status" value="1"/>
</dbReference>
<evidence type="ECO:0000259" key="1">
    <source>
        <dbReference type="PROSITE" id="PS51736"/>
    </source>
</evidence>
<dbReference type="EMBL" id="FZOJ01000001">
    <property type="protein sequence ID" value="SNR85450.1"/>
    <property type="molecule type" value="Genomic_DNA"/>
</dbReference>
<dbReference type="InterPro" id="IPR050639">
    <property type="entry name" value="SSR_resolvase"/>
</dbReference>
<dbReference type="CDD" id="cd03768">
    <property type="entry name" value="SR_ResInv"/>
    <property type="match status" value="1"/>
</dbReference>
<dbReference type="Pfam" id="PF13408">
    <property type="entry name" value="Zn_ribbon_recom"/>
    <property type="match status" value="1"/>
</dbReference>
<proteinExistence type="predicted"/>
<name>A0A238ZQ43_9FIRM</name>
<evidence type="ECO:0000259" key="2">
    <source>
        <dbReference type="PROSITE" id="PS51737"/>
    </source>
</evidence>
<accession>A0A238ZQ43</accession>
<feature type="domain" description="Resolvase/invertase-type recombinase catalytic" evidence="1">
    <location>
        <begin position="2"/>
        <end position="149"/>
    </location>
</feature>
<dbReference type="Pfam" id="PF07508">
    <property type="entry name" value="Recombinase"/>
    <property type="match status" value="1"/>
</dbReference>
<dbReference type="RefSeq" id="WP_089280831.1">
    <property type="nucleotide sequence ID" value="NZ_FZOJ01000001.1"/>
</dbReference>
<dbReference type="SMART" id="SM00857">
    <property type="entry name" value="Resolvase"/>
    <property type="match status" value="1"/>
</dbReference>
<dbReference type="OrthoDB" id="1094757at2"/>
<dbReference type="InterPro" id="IPR038109">
    <property type="entry name" value="DNA_bind_recomb_sf"/>
</dbReference>
<dbReference type="Gene3D" id="3.90.1750.20">
    <property type="entry name" value="Putative Large Serine Recombinase, Chain B, Domain 2"/>
    <property type="match status" value="1"/>
</dbReference>
<dbReference type="PROSITE" id="PS51737">
    <property type="entry name" value="RECOMBINASE_DNA_BIND"/>
    <property type="match status" value="1"/>
</dbReference>
<dbReference type="InterPro" id="IPR036162">
    <property type="entry name" value="Resolvase-like_N_sf"/>
</dbReference>
<dbReference type="Proteomes" id="UP000198304">
    <property type="component" value="Unassembled WGS sequence"/>
</dbReference>
<dbReference type="InterPro" id="IPR025827">
    <property type="entry name" value="Zn_ribbon_recom_dom"/>
</dbReference>
<feature type="domain" description="Recombinase" evidence="2">
    <location>
        <begin position="170"/>
        <end position="320"/>
    </location>
</feature>
<gene>
    <name evidence="3" type="ORF">SAMN05446037_100126</name>
</gene>
<sequence>MKIAIYSRKSRFTGKGESTENQIALCKEYAEKHLNAIENFLIYEDEGFSGGNIERPQFQLLLKDAKQKKFDVLICYRLDRLSRSVGDFSSTMEDLQKNNISFVSIREQFDTSTPMGRAMMYIASVFAQLERETAAERIRDNMLQLAKTGRWLGGVTPTGYCSDQIVYSDTSGKERKMFKLTPVLEELEIVQLIFEKYIELKSLTKVEQFCIMNNIRSKNNVDLARYSIRSILSNPVYAVADKTLYEFMKENGYEVYANQSEFTGEFGIMAYNKTHQDKKGSSSRFRDVSEWIVAIGAHQGIIPSEKWIKAQRLLVRNKSKTFRKVKNNTCLLSGVIRCGNCGSYMRPKMGKENKEGVQLFYYMCEMKEKSKRTRCDISNVKGNDLDVMVIDEIKKMTMSDSDINGNIQADKLKLITSENAILNEISMLEANIKDNEQAINNLVSSLSQGQTSSAAKYIIKQIEELDQQTSKMKEGLLKSRESLEKNQSQNSSLDVMKDMLSSFDDTIDMIDVEAKRTFIKSIVEKIVWDGKNAEMVMFGANSEKKQMPPTEME</sequence>
<reference evidence="3 4" key="1">
    <citation type="submission" date="2017-06" db="EMBL/GenBank/DDBJ databases">
        <authorList>
            <person name="Kim H.J."/>
            <person name="Triplett B.A."/>
        </authorList>
    </citation>
    <scope>NUCLEOTIDE SEQUENCE [LARGE SCALE GENOMIC DNA]</scope>
    <source>
        <strain evidence="3 4">SCA</strain>
    </source>
</reference>
<dbReference type="GO" id="GO:0000150">
    <property type="term" value="F:DNA strand exchange activity"/>
    <property type="evidence" value="ECO:0007669"/>
    <property type="project" value="InterPro"/>
</dbReference>
<dbReference type="InterPro" id="IPR011109">
    <property type="entry name" value="DNA_bind_recombinase_dom"/>
</dbReference>
<dbReference type="AlphaFoldDB" id="A0A238ZQ43"/>
<dbReference type="Gene3D" id="3.40.50.1390">
    <property type="entry name" value="Resolvase, N-terminal catalytic domain"/>
    <property type="match status" value="1"/>
</dbReference>
<dbReference type="GO" id="GO:0003677">
    <property type="term" value="F:DNA binding"/>
    <property type="evidence" value="ECO:0007669"/>
    <property type="project" value="InterPro"/>
</dbReference>
<dbReference type="SUPFAM" id="SSF53041">
    <property type="entry name" value="Resolvase-like"/>
    <property type="match status" value="1"/>
</dbReference>
<dbReference type="PANTHER" id="PTHR30461:SF23">
    <property type="entry name" value="DNA RECOMBINASE-RELATED"/>
    <property type="match status" value="1"/>
</dbReference>
<dbReference type="PROSITE" id="PS51736">
    <property type="entry name" value="RECOMBINASES_3"/>
    <property type="match status" value="1"/>
</dbReference>
<organism evidence="3 4">
    <name type="scientific">Anaerovirgula multivorans</name>
    <dbReference type="NCBI Taxonomy" id="312168"/>
    <lineage>
        <taxon>Bacteria</taxon>
        <taxon>Bacillati</taxon>
        <taxon>Bacillota</taxon>
        <taxon>Clostridia</taxon>
        <taxon>Peptostreptococcales</taxon>
        <taxon>Natronincolaceae</taxon>
        <taxon>Anaerovirgula</taxon>
    </lineage>
</organism>
<dbReference type="InterPro" id="IPR006119">
    <property type="entry name" value="Resolv_N"/>
</dbReference>